<feature type="transmembrane region" description="Helical" evidence="8">
    <location>
        <begin position="359"/>
        <end position="378"/>
    </location>
</feature>
<keyword evidence="5 8" id="KW-0812">Transmembrane</keyword>
<keyword evidence="3" id="KW-0813">Transport</keyword>
<feature type="transmembrane region" description="Helical" evidence="8">
    <location>
        <begin position="21"/>
        <end position="44"/>
    </location>
</feature>
<dbReference type="GO" id="GO:0022857">
    <property type="term" value="F:transmembrane transporter activity"/>
    <property type="evidence" value="ECO:0007669"/>
    <property type="project" value="InterPro"/>
</dbReference>
<dbReference type="InterPro" id="IPR018093">
    <property type="entry name" value="BCCT_CS"/>
</dbReference>
<feature type="transmembrane region" description="Helical" evidence="8">
    <location>
        <begin position="483"/>
        <end position="504"/>
    </location>
</feature>
<feature type="transmembrane region" description="Helical" evidence="8">
    <location>
        <begin position="459"/>
        <end position="477"/>
    </location>
</feature>
<evidence type="ECO:0000256" key="5">
    <source>
        <dbReference type="ARBA" id="ARBA00022692"/>
    </source>
</evidence>
<sequence>MFGLTTVELYMQSNSKEFQPGLNAVVFYGSAVIASLIVFFSLFWPNVASQTFNAVQKGITDFGSWYYILMGGFIFLICIYLALSRYGDIKLGPDHAKPEYSRPTWFAMLFSAGLGIALVFYGVAEPVMHFLNPPVMEGGTREAAKEALNITIFHWGFHAWAIYVIIALILSVYCYRHGLPLMVRSVLYPLIGERIYGRIGDVVDIFAICGTLFGVATSMGFGAIQINAGINHLVPAIPASLTVQSVLIMLVTLLATLSVVSGLNKGIKILSNINMTIAVILMLFVLFAGNTVPVMNMFVQNLGEYFNSLMGKTFNLYAYEETSWIGGWTVFYWAWWFAWCPFVGMFIARISRGRTIREFVLGVLLVPTCFVALWMSIFGNNAISLILDSGLTQLGQQVTNDVSVALFVFLEQLPFSTLTQSIAVCLIVIFFVTSADSGSLVINILSCNGADNPPNWMRVFWTSTIGVVAFVLLYAGGLSALQTMTIVSALPVSIILMFAIYGLFKVLIVDYHKQEAFSFTAYLPQGHAPNWRTQLQNMTTFPNAKEAEGYLNGTVTSALNMVVEEINAYSADRELQASVEGRDGFARIVIRNGSDYDFRYEVHLVEHATPVAMEGASASTYYRAEVHLAEGGKGYSIMGWSQDSVIADVLSQFQKHMHFLHNISEAGHRAHTSHAGRQATVAAVSDDIKTRILEQGKPVVNM</sequence>
<feature type="transmembrane region" description="Helical" evidence="8">
    <location>
        <begin position="202"/>
        <end position="224"/>
    </location>
</feature>
<feature type="transmembrane region" description="Helical" evidence="8">
    <location>
        <begin position="104"/>
        <end position="124"/>
    </location>
</feature>
<keyword evidence="7 8" id="KW-0472">Membrane</keyword>
<feature type="transmembrane region" description="Helical" evidence="8">
    <location>
        <begin position="269"/>
        <end position="289"/>
    </location>
</feature>
<evidence type="ECO:0000256" key="2">
    <source>
        <dbReference type="ARBA" id="ARBA00005658"/>
    </source>
</evidence>
<keyword evidence="6 8" id="KW-1133">Transmembrane helix</keyword>
<organism evidence="9">
    <name type="scientific">Oceanimonas doudoroffii</name>
    <dbReference type="NCBI Taxonomy" id="84158"/>
    <lineage>
        <taxon>Bacteria</taxon>
        <taxon>Pseudomonadati</taxon>
        <taxon>Pseudomonadota</taxon>
        <taxon>Gammaproteobacteria</taxon>
        <taxon>Aeromonadales</taxon>
        <taxon>Aeromonadaceae</taxon>
        <taxon>Oceanimonas</taxon>
    </lineage>
</organism>
<comment type="similarity">
    <text evidence="2">Belongs to the BCCT transporter (TC 2.A.15) family.</text>
</comment>
<evidence type="ECO:0000256" key="7">
    <source>
        <dbReference type="ARBA" id="ARBA00023136"/>
    </source>
</evidence>
<dbReference type="PROSITE" id="PS01303">
    <property type="entry name" value="BCCT"/>
    <property type="match status" value="1"/>
</dbReference>
<feature type="transmembrane region" description="Helical" evidence="8">
    <location>
        <begin position="64"/>
        <end position="83"/>
    </location>
</feature>
<feature type="transmembrane region" description="Helical" evidence="8">
    <location>
        <begin position="325"/>
        <end position="347"/>
    </location>
</feature>
<evidence type="ECO:0000313" key="9">
    <source>
        <dbReference type="EMBL" id="AEQ39141.1"/>
    </source>
</evidence>
<evidence type="ECO:0000256" key="1">
    <source>
        <dbReference type="ARBA" id="ARBA00004651"/>
    </source>
</evidence>
<gene>
    <name evidence="9" type="primary">dddTD-3</name>
</gene>
<reference evidence="9" key="1">
    <citation type="submission" date="2011-08" db="EMBL/GenBank/DDBJ databases">
        <title>Multiple DMSP Lyases in the gamma-Proteobacterium Oceanimonas doudoroffii.</title>
        <authorList>
            <person name="Curson A.R.J."/>
            <person name="Fowler E.K."/>
            <person name="Dickens S."/>
            <person name="Johnston A.W.B."/>
            <person name="Todd J.D."/>
        </authorList>
    </citation>
    <scope>NUCLEOTIDE SEQUENCE</scope>
    <source>
        <strain evidence="9">DSM 7028</strain>
    </source>
</reference>
<accession>G5CZI5</accession>
<name>G5CZI5_9GAMM</name>
<evidence type="ECO:0000256" key="4">
    <source>
        <dbReference type="ARBA" id="ARBA00022475"/>
    </source>
</evidence>
<evidence type="ECO:0000256" key="8">
    <source>
        <dbReference type="SAM" id="Phobius"/>
    </source>
</evidence>
<dbReference type="AlphaFoldDB" id="G5CZI5"/>
<dbReference type="PANTHER" id="PTHR30047:SF7">
    <property type="entry name" value="HIGH-AFFINITY CHOLINE TRANSPORT PROTEIN"/>
    <property type="match status" value="1"/>
</dbReference>
<dbReference type="Pfam" id="PF02028">
    <property type="entry name" value="BCCT"/>
    <property type="match status" value="1"/>
</dbReference>
<feature type="transmembrane region" description="Helical" evidence="8">
    <location>
        <begin position="155"/>
        <end position="175"/>
    </location>
</feature>
<dbReference type="InterPro" id="IPR000060">
    <property type="entry name" value="BCCT_transptr"/>
</dbReference>
<dbReference type="EMBL" id="JN541240">
    <property type="protein sequence ID" value="AEQ39141.1"/>
    <property type="molecule type" value="Genomic_DNA"/>
</dbReference>
<dbReference type="GO" id="GO:0005886">
    <property type="term" value="C:plasma membrane"/>
    <property type="evidence" value="ECO:0007669"/>
    <property type="project" value="UniProtKB-SubCell"/>
</dbReference>
<dbReference type="NCBIfam" id="TIGR00842">
    <property type="entry name" value="bcct"/>
    <property type="match status" value="1"/>
</dbReference>
<evidence type="ECO:0000256" key="3">
    <source>
        <dbReference type="ARBA" id="ARBA00022448"/>
    </source>
</evidence>
<comment type="subcellular location">
    <subcellularLocation>
        <location evidence="1">Cell membrane</location>
        <topology evidence="1">Multi-pass membrane protein</topology>
    </subcellularLocation>
</comment>
<feature type="transmembrane region" description="Helical" evidence="8">
    <location>
        <begin position="421"/>
        <end position="447"/>
    </location>
</feature>
<protein>
    <submittedName>
        <fullName evidence="9">BCCT family betaine/choline/carnitine transporter</fullName>
    </submittedName>
</protein>
<evidence type="ECO:0000256" key="6">
    <source>
        <dbReference type="ARBA" id="ARBA00022989"/>
    </source>
</evidence>
<dbReference type="PANTHER" id="PTHR30047">
    <property type="entry name" value="HIGH-AFFINITY CHOLINE TRANSPORT PROTEIN-RELATED"/>
    <property type="match status" value="1"/>
</dbReference>
<keyword evidence="4" id="KW-1003">Cell membrane</keyword>
<feature type="transmembrane region" description="Helical" evidence="8">
    <location>
        <begin position="236"/>
        <end position="257"/>
    </location>
</feature>
<proteinExistence type="inferred from homology"/>